<organism evidence="2">
    <name type="scientific">marine sediment metagenome</name>
    <dbReference type="NCBI Taxonomy" id="412755"/>
    <lineage>
        <taxon>unclassified sequences</taxon>
        <taxon>metagenomes</taxon>
        <taxon>ecological metagenomes</taxon>
    </lineage>
</organism>
<dbReference type="InterPro" id="IPR018768">
    <property type="entry name" value="DUF2344"/>
</dbReference>
<name>A0A0F9CPS5_9ZZZZ</name>
<dbReference type="NCBIfam" id="TIGR03936">
    <property type="entry name" value="sam_1_link_chp"/>
    <property type="match status" value="1"/>
</dbReference>
<reference evidence="2" key="1">
    <citation type="journal article" date="2015" name="Nature">
        <title>Complex archaea that bridge the gap between prokaryotes and eukaryotes.</title>
        <authorList>
            <person name="Spang A."/>
            <person name="Saw J.H."/>
            <person name="Jorgensen S.L."/>
            <person name="Zaremba-Niedzwiedzka K."/>
            <person name="Martijn J."/>
            <person name="Lind A.E."/>
            <person name="van Eijk R."/>
            <person name="Schleper C."/>
            <person name="Guy L."/>
            <person name="Ettema T.J."/>
        </authorList>
    </citation>
    <scope>NUCLEOTIDE SEQUENCE</scope>
</reference>
<feature type="non-terminal residue" evidence="2">
    <location>
        <position position="234"/>
    </location>
</feature>
<comment type="caution">
    <text evidence="2">The sequence shown here is derived from an EMBL/GenBank/DDBJ whole genome shotgun (WGS) entry which is preliminary data.</text>
</comment>
<accession>A0A0F9CPS5</accession>
<protein>
    <recommendedName>
        <fullName evidence="1">DUF2344 domain-containing protein</fullName>
    </recommendedName>
</protein>
<evidence type="ECO:0000313" key="2">
    <source>
        <dbReference type="EMBL" id="KKK98616.1"/>
    </source>
</evidence>
<dbReference type="EMBL" id="LAZR01045547">
    <property type="protein sequence ID" value="KKK98616.1"/>
    <property type="molecule type" value="Genomic_DNA"/>
</dbReference>
<feature type="domain" description="DUF2344" evidence="1">
    <location>
        <begin position="5"/>
        <end position="180"/>
    </location>
</feature>
<dbReference type="Pfam" id="PF10105">
    <property type="entry name" value="DUF2344"/>
    <property type="match status" value="1"/>
</dbReference>
<proteinExistence type="predicted"/>
<sequence length="234" mass="26135">MKVQRLRLTFARGDEAKELSHLEVMRALEQAMREAGLPLAYSEGRRSTAQISIAAPLPVSVTSSCDLADVFLSERVDPTRFVAALQATLPPGLEALSAREVGLALPALQTQVRWAEYEVDVANGGSSAADVRRAIGDLLATRSLPWEHQREKKVQRYDLRPLVLGLRLETEGEGIYRLMMRLRIGQDRSGRADQVVAALGLESPLRIHRCSLYEKRTSNAVQAYRRLDESEEER</sequence>
<gene>
    <name evidence="2" type="ORF">LCGC14_2640960</name>
</gene>
<dbReference type="AlphaFoldDB" id="A0A0F9CPS5"/>
<evidence type="ECO:0000259" key="1">
    <source>
        <dbReference type="Pfam" id="PF10105"/>
    </source>
</evidence>